<proteinExistence type="predicted"/>
<dbReference type="AlphaFoldDB" id="W4K2A4"/>
<dbReference type="GeneID" id="20671026"/>
<sequence length="137" mass="15292">MQLNYSTHLFPSLFHHPRQCLLSWFSLSVRVSFASSARTNLSAVIFGYLIYSHCVPCFCSFCQGRIPITLDTLASPSVRSLVRWSPSFLLGFAFSSLFCLASDAPLALRTHLGILEFYAPIMVLPVPCFPPTASWLL</sequence>
<evidence type="ECO:0000313" key="2">
    <source>
        <dbReference type="Proteomes" id="UP000030671"/>
    </source>
</evidence>
<reference evidence="1 2" key="1">
    <citation type="journal article" date="2012" name="New Phytol.">
        <title>Insight into trade-off between wood decay and parasitism from the genome of a fungal forest pathogen.</title>
        <authorList>
            <person name="Olson A."/>
            <person name="Aerts A."/>
            <person name="Asiegbu F."/>
            <person name="Belbahri L."/>
            <person name="Bouzid O."/>
            <person name="Broberg A."/>
            <person name="Canback B."/>
            <person name="Coutinho P.M."/>
            <person name="Cullen D."/>
            <person name="Dalman K."/>
            <person name="Deflorio G."/>
            <person name="van Diepen L.T."/>
            <person name="Dunand C."/>
            <person name="Duplessis S."/>
            <person name="Durling M."/>
            <person name="Gonthier P."/>
            <person name="Grimwood J."/>
            <person name="Fossdal C.G."/>
            <person name="Hansson D."/>
            <person name="Henrissat B."/>
            <person name="Hietala A."/>
            <person name="Himmelstrand K."/>
            <person name="Hoffmeister D."/>
            <person name="Hogberg N."/>
            <person name="James T.Y."/>
            <person name="Karlsson M."/>
            <person name="Kohler A."/>
            <person name="Kues U."/>
            <person name="Lee Y.H."/>
            <person name="Lin Y.C."/>
            <person name="Lind M."/>
            <person name="Lindquist E."/>
            <person name="Lombard V."/>
            <person name="Lucas S."/>
            <person name="Lunden K."/>
            <person name="Morin E."/>
            <person name="Murat C."/>
            <person name="Park J."/>
            <person name="Raffaello T."/>
            <person name="Rouze P."/>
            <person name="Salamov A."/>
            <person name="Schmutz J."/>
            <person name="Solheim H."/>
            <person name="Stahlberg J."/>
            <person name="Velez H."/>
            <person name="de Vries R.P."/>
            <person name="Wiebenga A."/>
            <person name="Woodward S."/>
            <person name="Yakovlev I."/>
            <person name="Garbelotto M."/>
            <person name="Martin F."/>
            <person name="Grigoriev I.V."/>
            <person name="Stenlid J."/>
        </authorList>
    </citation>
    <scope>NUCLEOTIDE SEQUENCE [LARGE SCALE GENOMIC DNA]</scope>
    <source>
        <strain evidence="1 2">TC 32-1</strain>
    </source>
</reference>
<dbReference type="HOGENOM" id="CLU_1865386_0_0_1"/>
<dbReference type="RefSeq" id="XP_009549473.1">
    <property type="nucleotide sequence ID" value="XM_009551178.1"/>
</dbReference>
<keyword evidence="2" id="KW-1185">Reference proteome</keyword>
<dbReference type="EMBL" id="KI925461">
    <property type="protein sequence ID" value="ETW79221.1"/>
    <property type="molecule type" value="Genomic_DNA"/>
</dbReference>
<dbReference type="InParanoid" id="W4K2A4"/>
<dbReference type="KEGG" id="hir:HETIRDRAFT_324151"/>
<dbReference type="Proteomes" id="UP000030671">
    <property type="component" value="Unassembled WGS sequence"/>
</dbReference>
<accession>W4K2A4</accession>
<gene>
    <name evidence="1" type="ORF">HETIRDRAFT_324151</name>
</gene>
<evidence type="ECO:0000313" key="1">
    <source>
        <dbReference type="EMBL" id="ETW79221.1"/>
    </source>
</evidence>
<name>W4K2A4_HETIT</name>
<protein>
    <submittedName>
        <fullName evidence="1">Uncharacterized protein</fullName>
    </submittedName>
</protein>
<organism evidence="1 2">
    <name type="scientific">Heterobasidion irregulare (strain TC 32-1)</name>
    <dbReference type="NCBI Taxonomy" id="747525"/>
    <lineage>
        <taxon>Eukaryota</taxon>
        <taxon>Fungi</taxon>
        <taxon>Dikarya</taxon>
        <taxon>Basidiomycota</taxon>
        <taxon>Agaricomycotina</taxon>
        <taxon>Agaricomycetes</taxon>
        <taxon>Russulales</taxon>
        <taxon>Bondarzewiaceae</taxon>
        <taxon>Heterobasidion</taxon>
        <taxon>Heterobasidion annosum species complex</taxon>
    </lineage>
</organism>